<evidence type="ECO:0000313" key="2">
    <source>
        <dbReference type="Proteomes" id="UP000515160"/>
    </source>
</evidence>
<dbReference type="SUPFAM" id="SSF56112">
    <property type="entry name" value="Protein kinase-like (PK-like)"/>
    <property type="match status" value="1"/>
</dbReference>
<dbReference type="AlphaFoldDB" id="A0A6P8XR13"/>
<dbReference type="InterPro" id="IPR004119">
    <property type="entry name" value="EcKL"/>
</dbReference>
<keyword evidence="2" id="KW-1185">Reference proteome</keyword>
<dbReference type="Proteomes" id="UP000515160">
    <property type="component" value="Chromosome 2L"/>
</dbReference>
<dbReference type="PANTHER" id="PTHR11012:SF55">
    <property type="entry name" value="BHLH DOMAIN-CONTAINING PROTEIN"/>
    <property type="match status" value="1"/>
</dbReference>
<sequence>MAEVPKIIDLHKIVEPYLQGATLESYESGYLTKPGDNYGSIMLTINSKIKQTNGEIQDFPLIAKLPPLTNDLYWQIFQPERTCITENAVYKYLSPELKKLQLEAGVLPTDAFDGFPRYYGSRISLNPDTPKVDRDAVLVQENVTKSGYRPGNRHKPYDLEHTVLILHYLAQYHALPLALRLKKPKVYDQFVRPYFKKFNMNDNMEADLKNVLNEEALADIKEILKDNDRDIQRVQELQDLNEKFQSSEDVQDGLWTSIAHMDAWINNIMVKYDENEVPAKLKIVDFQIAQYESVVHDIIFLLLSSVDTPVLEENYYNFLKIYYDAFIKSLRSVHVDTSEYSYEGFLGEVKRVAHIEIPHALFMTKVVLAENDTLPDDYKDVDLTVLTKNRGVGKIMDKIRDILRLSKKFGIFY</sequence>
<dbReference type="Gene3D" id="3.90.1200.10">
    <property type="match status" value="1"/>
</dbReference>
<dbReference type="PANTHER" id="PTHR11012">
    <property type="entry name" value="PROTEIN KINASE-LIKE DOMAIN-CONTAINING"/>
    <property type="match status" value="1"/>
</dbReference>
<dbReference type="InterPro" id="IPR011009">
    <property type="entry name" value="Kinase-like_dom_sf"/>
</dbReference>
<name>A0A6P8XR13_DROAB</name>
<accession>A0A6P8XR13</accession>
<evidence type="ECO:0000259" key="1">
    <source>
        <dbReference type="SMART" id="SM00587"/>
    </source>
</evidence>
<gene>
    <name evidence="3" type="primary">LOC117565505</name>
</gene>
<dbReference type="InterPro" id="IPR015897">
    <property type="entry name" value="CHK_kinase-like"/>
</dbReference>
<dbReference type="GeneID" id="117565505"/>
<dbReference type="OrthoDB" id="191037at2759"/>
<evidence type="ECO:0000313" key="3">
    <source>
        <dbReference type="RefSeq" id="XP_034100527.1"/>
    </source>
</evidence>
<feature type="domain" description="CHK kinase-like" evidence="1">
    <location>
        <begin position="138"/>
        <end position="332"/>
    </location>
</feature>
<protein>
    <submittedName>
        <fullName evidence="3">Uncharacterized protein LOC117565505</fullName>
    </submittedName>
</protein>
<dbReference type="SMART" id="SM00587">
    <property type="entry name" value="CHK"/>
    <property type="match status" value="1"/>
</dbReference>
<proteinExistence type="predicted"/>
<dbReference type="RefSeq" id="XP_034100527.1">
    <property type="nucleotide sequence ID" value="XM_034244636.2"/>
</dbReference>
<dbReference type="Pfam" id="PF02958">
    <property type="entry name" value="EcKL"/>
    <property type="match status" value="1"/>
</dbReference>
<reference evidence="3" key="1">
    <citation type="submission" date="2025-08" db="UniProtKB">
        <authorList>
            <consortium name="RefSeq"/>
        </authorList>
    </citation>
    <scope>IDENTIFICATION</scope>
    <source>
        <strain evidence="3">15112-1751.03</strain>
        <tissue evidence="3">Whole Adult</tissue>
    </source>
</reference>
<organism evidence="2 3">
    <name type="scientific">Drosophila albomicans</name>
    <name type="common">Fruit fly</name>
    <dbReference type="NCBI Taxonomy" id="7291"/>
    <lineage>
        <taxon>Eukaryota</taxon>
        <taxon>Metazoa</taxon>
        <taxon>Ecdysozoa</taxon>
        <taxon>Arthropoda</taxon>
        <taxon>Hexapoda</taxon>
        <taxon>Insecta</taxon>
        <taxon>Pterygota</taxon>
        <taxon>Neoptera</taxon>
        <taxon>Endopterygota</taxon>
        <taxon>Diptera</taxon>
        <taxon>Brachycera</taxon>
        <taxon>Muscomorpha</taxon>
        <taxon>Ephydroidea</taxon>
        <taxon>Drosophilidae</taxon>
        <taxon>Drosophila</taxon>
    </lineage>
</organism>